<dbReference type="PANTHER" id="PTHR30273:SF2">
    <property type="entry name" value="PROTEIN FECR"/>
    <property type="match status" value="1"/>
</dbReference>
<dbReference type="InterPro" id="IPR012373">
    <property type="entry name" value="Ferrdict_sens_TM"/>
</dbReference>
<dbReference type="PANTHER" id="PTHR30273">
    <property type="entry name" value="PERIPLASMIC SIGNAL SENSOR AND SIGMA FACTOR ACTIVATOR FECR-RELATED"/>
    <property type="match status" value="1"/>
</dbReference>
<dbReference type="RefSeq" id="WP_338391567.1">
    <property type="nucleotide sequence ID" value="NZ_AP025314.1"/>
</dbReference>
<dbReference type="Pfam" id="PF16344">
    <property type="entry name" value="FecR_C"/>
    <property type="match status" value="1"/>
</dbReference>
<gene>
    <name evidence="3" type="ORF">FUAX_24160</name>
</gene>
<dbReference type="InterPro" id="IPR006860">
    <property type="entry name" value="FecR"/>
</dbReference>
<dbReference type="Proteomes" id="UP001348817">
    <property type="component" value="Chromosome"/>
</dbReference>
<dbReference type="Gene3D" id="3.55.50.30">
    <property type="match status" value="1"/>
</dbReference>
<proteinExistence type="predicted"/>
<keyword evidence="4" id="KW-1185">Reference proteome</keyword>
<protein>
    <submittedName>
        <fullName evidence="3">Iron dicitrate transporter FecR</fullName>
    </submittedName>
</protein>
<evidence type="ECO:0000259" key="1">
    <source>
        <dbReference type="Pfam" id="PF04773"/>
    </source>
</evidence>
<organism evidence="3 4">
    <name type="scientific">Fulvitalea axinellae</name>
    <dbReference type="NCBI Taxonomy" id="1182444"/>
    <lineage>
        <taxon>Bacteria</taxon>
        <taxon>Pseudomonadati</taxon>
        <taxon>Bacteroidota</taxon>
        <taxon>Cytophagia</taxon>
        <taxon>Cytophagales</taxon>
        <taxon>Persicobacteraceae</taxon>
        <taxon>Fulvitalea</taxon>
    </lineage>
</organism>
<dbReference type="Gene3D" id="2.60.120.1440">
    <property type="match status" value="1"/>
</dbReference>
<feature type="domain" description="Protein FecR C-terminal" evidence="2">
    <location>
        <begin position="262"/>
        <end position="327"/>
    </location>
</feature>
<dbReference type="Pfam" id="PF04773">
    <property type="entry name" value="FecR"/>
    <property type="match status" value="1"/>
</dbReference>
<accession>A0AAU9CU51</accession>
<dbReference type="GO" id="GO:0016989">
    <property type="term" value="F:sigma factor antagonist activity"/>
    <property type="evidence" value="ECO:0007669"/>
    <property type="project" value="TreeGrafter"/>
</dbReference>
<name>A0AAU9CU51_9BACT</name>
<evidence type="ECO:0000313" key="4">
    <source>
        <dbReference type="Proteomes" id="UP001348817"/>
    </source>
</evidence>
<evidence type="ECO:0000259" key="2">
    <source>
        <dbReference type="Pfam" id="PF16344"/>
    </source>
</evidence>
<dbReference type="InterPro" id="IPR032508">
    <property type="entry name" value="FecR_C"/>
</dbReference>
<dbReference type="PIRSF" id="PIRSF018266">
    <property type="entry name" value="FecR"/>
    <property type="match status" value="1"/>
</dbReference>
<dbReference type="KEGG" id="fax:FUAX_24160"/>
<evidence type="ECO:0000313" key="3">
    <source>
        <dbReference type="EMBL" id="BDD09984.1"/>
    </source>
</evidence>
<dbReference type="AlphaFoldDB" id="A0AAU9CU51"/>
<reference evidence="3 4" key="1">
    <citation type="submission" date="2021-12" db="EMBL/GenBank/DDBJ databases">
        <title>Genome sequencing of bacteria with rrn-lacking chromosome and rrn-plasmid.</title>
        <authorList>
            <person name="Anda M."/>
            <person name="Iwasaki W."/>
        </authorList>
    </citation>
    <scope>NUCLEOTIDE SEQUENCE [LARGE SCALE GENOMIC DNA]</scope>
    <source>
        <strain evidence="3 4">DSM 100852</strain>
    </source>
</reference>
<sequence length="333" mass="37023">MDTKTEMEEYIAKYLAGEMTEQEIRQLEGALGEEELSQLAESKNVWVRSGIAVKDMKPDTASIAGIMDEVRRSVPEREKPKQKEFRLSTTYSKVAAVLLPLAVLANLLIWRLNTDEPKVSEVKVPYGSVVKYTLPDGSRVSLNAGSVLRTVDFSGDRKVYLSGEGLFEIVKNKDIPFWVISDKASVKVTGTVFNLKAYPEDGVVTTSLKEGRVEMYAGTSPDNPHLELKPGEVAVLDLGKGKLTKKKSDGYEFGWEKGVVRLKSMELAKLAVLLERMYGVDFDVDEERFGKIRITGSVDRTRPLDEVVELLRLALPKGVGVKVDDDKVSLFSE</sequence>
<feature type="domain" description="FecR protein" evidence="1">
    <location>
        <begin position="122"/>
        <end position="214"/>
    </location>
</feature>
<dbReference type="EMBL" id="AP025314">
    <property type="protein sequence ID" value="BDD09984.1"/>
    <property type="molecule type" value="Genomic_DNA"/>
</dbReference>